<feature type="compositionally biased region" description="Basic residues" evidence="1">
    <location>
        <begin position="126"/>
        <end position="144"/>
    </location>
</feature>
<feature type="compositionally biased region" description="Basic residues" evidence="1">
    <location>
        <begin position="290"/>
        <end position="302"/>
    </location>
</feature>
<gene>
    <name evidence="2" type="ORF">ANCCAN_02330</name>
</gene>
<feature type="region of interest" description="Disordered" evidence="1">
    <location>
        <begin position="63"/>
        <end position="94"/>
    </location>
</feature>
<accession>A0A368H4Y0</accession>
<feature type="compositionally biased region" description="Basic and acidic residues" evidence="1">
    <location>
        <begin position="264"/>
        <end position="274"/>
    </location>
</feature>
<evidence type="ECO:0000313" key="2">
    <source>
        <dbReference type="EMBL" id="RCN51662.1"/>
    </source>
</evidence>
<feature type="compositionally biased region" description="Low complexity" evidence="1">
    <location>
        <begin position="236"/>
        <end position="252"/>
    </location>
</feature>
<dbReference type="Proteomes" id="UP000252519">
    <property type="component" value="Unassembled WGS sequence"/>
</dbReference>
<organism evidence="2 3">
    <name type="scientific">Ancylostoma caninum</name>
    <name type="common">Dog hookworm</name>
    <dbReference type="NCBI Taxonomy" id="29170"/>
    <lineage>
        <taxon>Eukaryota</taxon>
        <taxon>Metazoa</taxon>
        <taxon>Ecdysozoa</taxon>
        <taxon>Nematoda</taxon>
        <taxon>Chromadorea</taxon>
        <taxon>Rhabditida</taxon>
        <taxon>Rhabditina</taxon>
        <taxon>Rhabditomorpha</taxon>
        <taxon>Strongyloidea</taxon>
        <taxon>Ancylostomatidae</taxon>
        <taxon>Ancylostomatinae</taxon>
        <taxon>Ancylostoma</taxon>
    </lineage>
</organism>
<sequence length="345" mass="38358">MVDRIFLIPNRSDTLVSLGGQTTSTATGKETSNVRSEVSPVVARHTTAHGYVLASLISDISKKDTKEKAKQPRSPDSTSDVIGTKDKGKTSKNIWPPITSYPNFKPLILRGTSKVDAHVPKSGSRKEKRKMELKRKRRSSKHHPAIPTDSKYLFRFQNPGPIIIKSFKADSRPSPVPSSRSFFPYWTGRRRVFSKVEPVVSPSGKTRGAKVATSETNIWEPRMKSSAESVRRRMGSSESGSSSKPSSDQSQPSPTPPRPAVDVYELRRQVERMRMGQLSRGMKELTSTPKRSRSRSRTRLHAVKVTSSFGETASPRGAVRSLDSRPAERGPRRAHDVVEGRVMQL</sequence>
<protein>
    <submittedName>
        <fullName evidence="2">Uncharacterized protein</fullName>
    </submittedName>
</protein>
<proteinExistence type="predicted"/>
<evidence type="ECO:0000313" key="3">
    <source>
        <dbReference type="Proteomes" id="UP000252519"/>
    </source>
</evidence>
<reference evidence="2 3" key="1">
    <citation type="submission" date="2014-10" db="EMBL/GenBank/DDBJ databases">
        <title>Draft genome of the hookworm Ancylostoma caninum.</title>
        <authorList>
            <person name="Mitreva M."/>
        </authorList>
    </citation>
    <scope>NUCLEOTIDE SEQUENCE [LARGE SCALE GENOMIC DNA]</scope>
    <source>
        <strain evidence="2 3">Baltimore</strain>
    </source>
</reference>
<evidence type="ECO:0000256" key="1">
    <source>
        <dbReference type="SAM" id="MobiDB-lite"/>
    </source>
</evidence>
<feature type="compositionally biased region" description="Basic and acidic residues" evidence="1">
    <location>
        <begin position="322"/>
        <end position="339"/>
    </location>
</feature>
<feature type="region of interest" description="Disordered" evidence="1">
    <location>
        <begin position="112"/>
        <end position="149"/>
    </location>
</feature>
<dbReference type="EMBL" id="JOJR01000012">
    <property type="protein sequence ID" value="RCN51662.1"/>
    <property type="molecule type" value="Genomic_DNA"/>
</dbReference>
<dbReference type="OrthoDB" id="5877547at2759"/>
<keyword evidence="3" id="KW-1185">Reference proteome</keyword>
<name>A0A368H4Y0_ANCCA</name>
<feature type="region of interest" description="Disordered" evidence="1">
    <location>
        <begin position="200"/>
        <end position="345"/>
    </location>
</feature>
<feature type="compositionally biased region" description="Basic and acidic residues" evidence="1">
    <location>
        <begin position="221"/>
        <end position="231"/>
    </location>
</feature>
<dbReference type="AlphaFoldDB" id="A0A368H4Y0"/>
<comment type="caution">
    <text evidence="2">The sequence shown here is derived from an EMBL/GenBank/DDBJ whole genome shotgun (WGS) entry which is preliminary data.</text>
</comment>